<feature type="transmembrane region" description="Helical" evidence="7">
    <location>
        <begin position="83"/>
        <end position="105"/>
    </location>
</feature>
<evidence type="ECO:0000256" key="7">
    <source>
        <dbReference type="SAM" id="Phobius"/>
    </source>
</evidence>
<feature type="transmembrane region" description="Helical" evidence="7">
    <location>
        <begin position="117"/>
        <end position="137"/>
    </location>
</feature>
<feature type="transmembrane region" description="Helical" evidence="7">
    <location>
        <begin position="358"/>
        <end position="376"/>
    </location>
</feature>
<evidence type="ECO:0000313" key="9">
    <source>
        <dbReference type="Proteomes" id="UP000317010"/>
    </source>
</evidence>
<dbReference type="NCBIfam" id="TIGR00937">
    <property type="entry name" value="2A51"/>
    <property type="match status" value="1"/>
</dbReference>
<keyword evidence="3" id="KW-1003">Cell membrane</keyword>
<proteinExistence type="inferred from homology"/>
<reference evidence="8 9" key="1">
    <citation type="submission" date="2019-07" db="EMBL/GenBank/DDBJ databases">
        <title>Genomic Encyclopedia of Archaeal and Bacterial Type Strains, Phase II (KMG-II): from individual species to whole genera.</title>
        <authorList>
            <person name="Goeker M."/>
        </authorList>
    </citation>
    <scope>NUCLEOTIDE SEQUENCE [LARGE SCALE GENOMIC DNA]</scope>
    <source>
        <strain evidence="8 9">ATCC BAA-1854</strain>
    </source>
</reference>
<organism evidence="8 9">
    <name type="scientific">Mucilaginibacter frigoritolerans</name>
    <dbReference type="NCBI Taxonomy" id="652788"/>
    <lineage>
        <taxon>Bacteria</taxon>
        <taxon>Pseudomonadati</taxon>
        <taxon>Bacteroidota</taxon>
        <taxon>Sphingobacteriia</taxon>
        <taxon>Sphingobacteriales</taxon>
        <taxon>Sphingobacteriaceae</taxon>
        <taxon>Mucilaginibacter</taxon>
    </lineage>
</organism>
<evidence type="ECO:0000256" key="2">
    <source>
        <dbReference type="ARBA" id="ARBA00005262"/>
    </source>
</evidence>
<name>A0A562UDS3_9SPHI</name>
<evidence type="ECO:0000256" key="3">
    <source>
        <dbReference type="ARBA" id="ARBA00022475"/>
    </source>
</evidence>
<comment type="similarity">
    <text evidence="2">Belongs to the chromate ion transporter (CHR) (TC 2.A.51) family.</text>
</comment>
<evidence type="ECO:0000256" key="5">
    <source>
        <dbReference type="ARBA" id="ARBA00022989"/>
    </source>
</evidence>
<evidence type="ECO:0000313" key="8">
    <source>
        <dbReference type="EMBL" id="TWJ03331.1"/>
    </source>
</evidence>
<dbReference type="Proteomes" id="UP000317010">
    <property type="component" value="Unassembled WGS sequence"/>
</dbReference>
<gene>
    <name evidence="8" type="ORF">JN11_00869</name>
</gene>
<dbReference type="PANTHER" id="PTHR33567:SF3">
    <property type="entry name" value="CHROMATE ION TRANSPORTER (EUROFUNG)"/>
    <property type="match status" value="1"/>
</dbReference>
<evidence type="ECO:0000256" key="6">
    <source>
        <dbReference type="ARBA" id="ARBA00023136"/>
    </source>
</evidence>
<keyword evidence="4 7" id="KW-0812">Transmembrane</keyword>
<feature type="transmembrane region" description="Helical" evidence="7">
    <location>
        <begin position="210"/>
        <end position="232"/>
    </location>
</feature>
<sequence>MPMKNKQGDLKDIAKVFLKLGFTAFGGPAAHIAMMRHEVVIKRKWITEQHFLDLIGATNLIPGPNSTEMAIHIGQDRGGWKGLLIAGFCFIMPAVLITGCFAWLYKGYGHLPQVQPFIYGIKPAIIAVIIAAIYPLAKKSLQTIELGIIGLAALLLSLMGFSEILVLFGSGFVAMGLAAIRQKRTNATLSFIPLFLLGDNAFTGPKNISLFLSFLKIGAILYGSGYVLFAFLDAELVSKGIITHQQLIDAIAVGQFTPGPVFSSVTFIGYQVNGFSGAVVSTIGIFLPSFLFVALLNPLVRKMRSSKLFAAFLSAVNVASIALILVVCYQLGKDSLTSWQEISIAVCSAVILFRFREVNSAFIIIGGSLAGYLLLLL</sequence>
<evidence type="ECO:0000256" key="1">
    <source>
        <dbReference type="ARBA" id="ARBA00004651"/>
    </source>
</evidence>
<keyword evidence="5 7" id="KW-1133">Transmembrane helix</keyword>
<dbReference type="EMBL" id="VLLI01000002">
    <property type="protein sequence ID" value="TWJ03331.1"/>
    <property type="molecule type" value="Genomic_DNA"/>
</dbReference>
<dbReference type="InterPro" id="IPR014047">
    <property type="entry name" value="Chr_Tranpt_l_chain"/>
</dbReference>
<dbReference type="PANTHER" id="PTHR33567">
    <property type="entry name" value="CHROMATE ION TRANSPORTER (EUROFUNG)"/>
    <property type="match status" value="1"/>
</dbReference>
<protein>
    <submittedName>
        <fullName evidence="8">Chromate transporter</fullName>
    </submittedName>
</protein>
<dbReference type="PIRSF" id="PIRSF004810">
    <property type="entry name" value="ChrA"/>
    <property type="match status" value="1"/>
</dbReference>
<evidence type="ECO:0000256" key="4">
    <source>
        <dbReference type="ARBA" id="ARBA00022692"/>
    </source>
</evidence>
<keyword evidence="6 7" id="KW-0472">Membrane</keyword>
<feature type="transmembrane region" description="Helical" evidence="7">
    <location>
        <begin position="275"/>
        <end position="296"/>
    </location>
</feature>
<dbReference type="GO" id="GO:0005886">
    <property type="term" value="C:plasma membrane"/>
    <property type="evidence" value="ECO:0007669"/>
    <property type="project" value="UniProtKB-SubCell"/>
</dbReference>
<accession>A0A562UDS3</accession>
<feature type="transmembrane region" description="Helical" evidence="7">
    <location>
        <begin position="149"/>
        <end position="180"/>
    </location>
</feature>
<dbReference type="AlphaFoldDB" id="A0A562UDS3"/>
<comment type="caution">
    <text evidence="8">The sequence shown here is derived from an EMBL/GenBank/DDBJ whole genome shotgun (WGS) entry which is preliminary data.</text>
</comment>
<dbReference type="InterPro" id="IPR003370">
    <property type="entry name" value="Chromate_transpt"/>
</dbReference>
<dbReference type="GO" id="GO:0015109">
    <property type="term" value="F:chromate transmembrane transporter activity"/>
    <property type="evidence" value="ECO:0007669"/>
    <property type="project" value="InterPro"/>
</dbReference>
<comment type="subcellular location">
    <subcellularLocation>
        <location evidence="1">Cell membrane</location>
        <topology evidence="1">Multi-pass membrane protein</topology>
    </subcellularLocation>
</comment>
<dbReference type="Pfam" id="PF02417">
    <property type="entry name" value="Chromate_transp"/>
    <property type="match status" value="2"/>
</dbReference>
<feature type="transmembrane region" description="Helical" evidence="7">
    <location>
        <begin position="308"/>
        <end position="332"/>
    </location>
</feature>
<keyword evidence="9" id="KW-1185">Reference proteome</keyword>